<sequence>MRGRLTQRLLVGATAALVTGALAVLLVLLLLPRLAQSWADQELRARGLGNLQFHIASIGWHEVRITDVDLPGDAHLHLPQIQIVYGWQGLEPQIQSILIQNPRIEFTADTPLDQAMASLGDNFGAPAAGGGALRLPGLPPVEIRNGEILMKGADGGSLARLGFTGRLDPAGDDRYAVDFVVTGTGSQGQVAGRADGSLDLTGSGSLRVSFADGKLSLPDHDIAADQVAGEAYLSLIAFEPWAATVAVSADQVSLQGLPTSRVKLQVDQDPNRTLVSAEAVGRDGSFRASGKGTLTLDSAMPSADGQVALDADASSPIWQALGLPVPSGGRVTISGPASISLSGPPTGAGTPPIAGVTAHLDVQLDKVVWPGIVESVSGGGPIVITMGPNNLVAVQTPAPLALTTKLDPALLDRLSLPASLRRPFDAPVELSLSAPEGLTAQRDAAGGQTLDGDLMIQLAGAQPASLRLGGTVHTAPNGQGIADFELERIEGQTENWPVAEAGTTLWLDRLDFSGALSGRPDQFAGNLNIAPQLSNIKTTTGTLKNLSFNLKNQIQFADNTLTLSIPEPGTADLGAFTLAAGVESRKAVHFALRPAKDRPLLVARLDPAGTSLDYGIRTGPLTFALRQIAKNETEPIDLRLGASGFYGHWSAAEGAAGEIRVADLVADLPNRGLAIENLDGRLAYGGADEAKLTATAGRLRLGADRKWLPEMAMEGTAQLRRNTVDFALSAHDKSKVIQLAFSGIHDLANGRGAGRIEMTPVRFLPGGLQPRDLVPGLGAKIDEATGTVLVAGALAWKNGALFSNLDMQLKDVSVSTPDMALTRINGAVTLANLQPIATPPGQQIAIGQIDLGVPMKNGLATFAVGPGPTLNIEKASLELAHGQVTVGPTRLNPAAARQQVDLHVQDVDLGELLALAEVDGLTGTGKLQGTIPVMLENGGVVISGARLDAAGPGRLSYSPTAPPGGIDAAGETMAMVLSALGDFRYDQLWLTLDRDRSGDATLLLHVRGKNPNFYDGYPIELNLSLNGKLDQILHNSLEGYSVPDLVRDKLAKPP</sequence>
<evidence type="ECO:0000313" key="2">
    <source>
        <dbReference type="Proteomes" id="UP000326202"/>
    </source>
</evidence>
<evidence type="ECO:0000313" key="1">
    <source>
        <dbReference type="EMBL" id="QEX17000.1"/>
    </source>
</evidence>
<dbReference type="KEGG" id="htq:FRZ44_22960"/>
<reference evidence="1 2" key="1">
    <citation type="submission" date="2019-08" db="EMBL/GenBank/DDBJ databases">
        <title>Hyperibacter terrae gen. nov., sp. nov. and Hyperibacter viscosus sp. nov., two new members in the family Rhodospirillaceae isolated from the rhizosphere of Hypericum perforatum.</title>
        <authorList>
            <person name="Noviana Z."/>
        </authorList>
    </citation>
    <scope>NUCLEOTIDE SEQUENCE [LARGE SCALE GENOMIC DNA]</scope>
    <source>
        <strain evidence="1 2">R5913</strain>
    </source>
</reference>
<dbReference type="Proteomes" id="UP000326202">
    <property type="component" value="Chromosome"/>
</dbReference>
<protein>
    <submittedName>
        <fullName evidence="1">Uncharacterized protein</fullName>
    </submittedName>
</protein>
<gene>
    <name evidence="1" type="ORF">FRZ44_22960</name>
</gene>
<dbReference type="InterPro" id="IPR021730">
    <property type="entry name" value="YdbH"/>
</dbReference>
<dbReference type="RefSeq" id="WP_191908537.1">
    <property type="nucleotide sequence ID" value="NZ_CP042906.1"/>
</dbReference>
<dbReference type="Pfam" id="PF11739">
    <property type="entry name" value="YdbH-like"/>
    <property type="match status" value="1"/>
</dbReference>
<dbReference type="AlphaFoldDB" id="A0A5J6ML41"/>
<dbReference type="EMBL" id="CP042906">
    <property type="protein sequence ID" value="QEX17000.1"/>
    <property type="molecule type" value="Genomic_DNA"/>
</dbReference>
<accession>A0A5J6ML41</accession>
<name>A0A5J6ML41_9PROT</name>
<organism evidence="1 2">
    <name type="scientific">Hypericibacter terrae</name>
    <dbReference type="NCBI Taxonomy" id="2602015"/>
    <lineage>
        <taxon>Bacteria</taxon>
        <taxon>Pseudomonadati</taxon>
        <taxon>Pseudomonadota</taxon>
        <taxon>Alphaproteobacteria</taxon>
        <taxon>Rhodospirillales</taxon>
        <taxon>Dongiaceae</taxon>
        <taxon>Hypericibacter</taxon>
    </lineage>
</organism>
<proteinExistence type="predicted"/>
<keyword evidence="2" id="KW-1185">Reference proteome</keyword>